<dbReference type="EMBL" id="JAATEL010000014">
    <property type="protein sequence ID" value="NJP15626.1"/>
    <property type="molecule type" value="Genomic_DNA"/>
</dbReference>
<gene>
    <name evidence="2" type="ORF">HCJ95_15325</name>
</gene>
<evidence type="ECO:0000256" key="1">
    <source>
        <dbReference type="SAM" id="MobiDB-lite"/>
    </source>
</evidence>
<name>A0ABX0YSS2_STRTL</name>
<comment type="caution">
    <text evidence="2">The sequence shown here is derived from an EMBL/GenBank/DDBJ whole genome shotgun (WGS) entry which is preliminary data.</text>
</comment>
<evidence type="ECO:0000313" key="2">
    <source>
        <dbReference type="EMBL" id="NJP15626.1"/>
    </source>
</evidence>
<dbReference type="RefSeq" id="WP_168131757.1">
    <property type="nucleotide sequence ID" value="NZ_BMVZ01000018.1"/>
</dbReference>
<dbReference type="Proteomes" id="UP000635996">
    <property type="component" value="Unassembled WGS sequence"/>
</dbReference>
<proteinExistence type="predicted"/>
<evidence type="ECO:0000313" key="3">
    <source>
        <dbReference type="Proteomes" id="UP000635996"/>
    </source>
</evidence>
<reference evidence="2 3" key="1">
    <citation type="submission" date="2020-03" db="EMBL/GenBank/DDBJ databases">
        <title>WGS of actinomycetes isolated from Thailand.</title>
        <authorList>
            <person name="Thawai C."/>
        </authorList>
    </citation>
    <scope>NUCLEOTIDE SEQUENCE [LARGE SCALE GENOMIC DNA]</scope>
    <source>
        <strain evidence="2 3">NBRC 13905</strain>
    </source>
</reference>
<organism evidence="2 3">
    <name type="scientific">Streptomyces thermoviolaceus subsp. thermoviolaceus</name>
    <dbReference type="NCBI Taxonomy" id="66860"/>
    <lineage>
        <taxon>Bacteria</taxon>
        <taxon>Bacillati</taxon>
        <taxon>Actinomycetota</taxon>
        <taxon>Actinomycetes</taxon>
        <taxon>Kitasatosporales</taxon>
        <taxon>Streptomycetaceae</taxon>
        <taxon>Streptomyces</taxon>
    </lineage>
</organism>
<keyword evidence="3" id="KW-1185">Reference proteome</keyword>
<protein>
    <submittedName>
        <fullName evidence="2">Uncharacterized protein</fullName>
    </submittedName>
</protein>
<accession>A0ABX0YSS2</accession>
<feature type="region of interest" description="Disordered" evidence="1">
    <location>
        <begin position="94"/>
        <end position="138"/>
    </location>
</feature>
<sequence>MSADRHTAEIFAAAWQRTTGAGITLRRRQRLYRLGELHPPRPLPPGRARGVTDQDHELLARWDEECCAAVGEPTGRGGHAWAQNRIRRGDVLLRETEQGEPAAMPAGPRRSSDRCGSWESTPPRPCAAGAVRAPSRPS</sequence>